<dbReference type="InterPro" id="IPR036322">
    <property type="entry name" value="WD40_repeat_dom_sf"/>
</dbReference>
<feature type="repeat" description="WD" evidence="3">
    <location>
        <begin position="79"/>
        <end position="101"/>
    </location>
</feature>
<feature type="repeat" description="WD" evidence="3">
    <location>
        <begin position="290"/>
        <end position="331"/>
    </location>
</feature>
<dbReference type="Proteomes" id="UP000007013">
    <property type="component" value="Chromosome"/>
</dbReference>
<dbReference type="Pfam" id="PF00400">
    <property type="entry name" value="WD40"/>
    <property type="match status" value="3"/>
</dbReference>
<dbReference type="EMBL" id="CP001032">
    <property type="protein sequence ID" value="ACB74997.1"/>
    <property type="molecule type" value="Genomic_DNA"/>
</dbReference>
<reference evidence="5 6" key="1">
    <citation type="journal article" date="2011" name="J. Bacteriol.">
        <title>Genome sequence of the verrucomicrobium Opitutus terrae PB90-1, an abundant inhabitant of rice paddy soil ecosystems.</title>
        <authorList>
            <person name="van Passel M.W."/>
            <person name="Kant R."/>
            <person name="Palva A."/>
            <person name="Copeland A."/>
            <person name="Lucas S."/>
            <person name="Lapidus A."/>
            <person name="Glavina del Rio T."/>
            <person name="Pitluck S."/>
            <person name="Goltsman E."/>
            <person name="Clum A."/>
            <person name="Sun H."/>
            <person name="Schmutz J."/>
            <person name="Larimer F.W."/>
            <person name="Land M.L."/>
            <person name="Hauser L."/>
            <person name="Kyrpides N."/>
            <person name="Mikhailova N."/>
            <person name="Richardson P.P."/>
            <person name="Janssen P.H."/>
            <person name="de Vos W.M."/>
            <person name="Smidt H."/>
        </authorList>
    </citation>
    <scope>NUCLEOTIDE SEQUENCE [LARGE SCALE GENOMIC DNA]</scope>
    <source>
        <strain evidence="6">DSM 11246 / JCM 15787 / PB90-1</strain>
    </source>
</reference>
<evidence type="ECO:0000313" key="5">
    <source>
        <dbReference type="EMBL" id="ACB74997.1"/>
    </source>
</evidence>
<organism evidence="5 6">
    <name type="scientific">Opitutus terrae (strain DSM 11246 / JCM 15787 / PB90-1)</name>
    <dbReference type="NCBI Taxonomy" id="452637"/>
    <lineage>
        <taxon>Bacteria</taxon>
        <taxon>Pseudomonadati</taxon>
        <taxon>Verrucomicrobiota</taxon>
        <taxon>Opitutia</taxon>
        <taxon>Opitutales</taxon>
        <taxon>Opitutaceae</taxon>
        <taxon>Opitutus</taxon>
    </lineage>
</organism>
<dbReference type="STRING" id="452637.Oter_1713"/>
<name>B1ZVR1_OPITP</name>
<dbReference type="PANTHER" id="PTHR19848:SF8">
    <property type="entry name" value="F-BOX AND WD REPEAT DOMAIN CONTAINING 7"/>
    <property type="match status" value="1"/>
</dbReference>
<dbReference type="SMART" id="SM00320">
    <property type="entry name" value="WD40"/>
    <property type="match status" value="7"/>
</dbReference>
<feature type="domain" description="Anaphase-promoting complex subunit 4-like WD40" evidence="4">
    <location>
        <begin position="9"/>
        <end position="63"/>
    </location>
</feature>
<evidence type="ECO:0000256" key="3">
    <source>
        <dbReference type="PROSITE-ProRule" id="PRU00221"/>
    </source>
</evidence>
<dbReference type="PROSITE" id="PS50082">
    <property type="entry name" value="WD_REPEATS_2"/>
    <property type="match status" value="3"/>
</dbReference>
<protein>
    <submittedName>
        <fullName evidence="5">WD-40 repeat protein</fullName>
    </submittedName>
</protein>
<dbReference type="Pfam" id="PF12894">
    <property type="entry name" value="ANAPC4_WD40"/>
    <property type="match status" value="1"/>
</dbReference>
<dbReference type="SUPFAM" id="SSF50978">
    <property type="entry name" value="WD40 repeat-like"/>
    <property type="match status" value="1"/>
</dbReference>
<gene>
    <name evidence="5" type="ordered locus">Oter_1713</name>
</gene>
<accession>B1ZVR1</accession>
<dbReference type="HOGENOM" id="CLU_067065_0_0_0"/>
<evidence type="ECO:0000259" key="4">
    <source>
        <dbReference type="Pfam" id="PF12894"/>
    </source>
</evidence>
<dbReference type="PROSITE" id="PS50294">
    <property type="entry name" value="WD_REPEATS_REGION"/>
    <property type="match status" value="1"/>
</dbReference>
<keyword evidence="1 3" id="KW-0853">WD repeat</keyword>
<dbReference type="InterPro" id="IPR001680">
    <property type="entry name" value="WD40_rpt"/>
</dbReference>
<keyword evidence="6" id="KW-1185">Reference proteome</keyword>
<dbReference type="KEGG" id="ote:Oter_1713"/>
<dbReference type="InterPro" id="IPR024977">
    <property type="entry name" value="Apc4-like_WD40_dom"/>
</dbReference>
<evidence type="ECO:0000256" key="1">
    <source>
        <dbReference type="ARBA" id="ARBA00022574"/>
    </source>
</evidence>
<dbReference type="InterPro" id="IPR015943">
    <property type="entry name" value="WD40/YVTN_repeat-like_dom_sf"/>
</dbReference>
<dbReference type="AlphaFoldDB" id="B1ZVR1"/>
<evidence type="ECO:0000313" key="6">
    <source>
        <dbReference type="Proteomes" id="UP000007013"/>
    </source>
</evidence>
<dbReference type="Gene3D" id="2.130.10.10">
    <property type="entry name" value="YVTN repeat-like/Quinoprotein amine dehydrogenase"/>
    <property type="match status" value="3"/>
</dbReference>
<proteinExistence type="predicted"/>
<sequence length="367" mass="38487">MNLTKHWAAQLEDYVIDLAWSPDGTRLAAASASGPVSIYAAADGAKQHELPGHTDGTNCLGWQPRSSSQLSALDSPLVLATGGQDGAVKFWDAAAGQHVTTAELGSAWVEHLGWRPSGGSVSSRGSDVAGVADPGPGSASPATLFAAAGKSLFALRPDGSVAHTFKPAPKTISALAWQPAGGCAAVAYFGGVCLWDADDFVAQKEFPYGNGIHALVWSPDNKWLVSGNQDPSVHLWIPEEDVELHMSGYEGKVKHLSFDCTSHWLATAGGRDACVWDCSGAGPEGREPSMFPHDAPICAVAFQNTHGLLASASTDGVVQLWSPERKQPLRATVRMPAAATKLVWSPDDTQLAIGSQKGLVYVLKSEA</sequence>
<keyword evidence="2" id="KW-0677">Repeat</keyword>
<evidence type="ECO:0000256" key="2">
    <source>
        <dbReference type="ARBA" id="ARBA00022737"/>
    </source>
</evidence>
<dbReference type="eggNOG" id="COG2319">
    <property type="taxonomic scope" value="Bacteria"/>
</dbReference>
<feature type="repeat" description="WD" evidence="3">
    <location>
        <begin position="212"/>
        <end position="236"/>
    </location>
</feature>
<dbReference type="PANTHER" id="PTHR19848">
    <property type="entry name" value="WD40 REPEAT PROTEIN"/>
    <property type="match status" value="1"/>
</dbReference>